<evidence type="ECO:0000259" key="1">
    <source>
        <dbReference type="Pfam" id="PF07775"/>
    </source>
</evidence>
<comment type="caution">
    <text evidence="2">The sequence shown here is derived from an EMBL/GenBank/DDBJ whole genome shotgun (WGS) entry which is preliminary data.</text>
</comment>
<reference evidence="2 3" key="1">
    <citation type="journal article" date="2020" name="Nat. Commun.">
        <title>The structures of two archaeal type IV pili illuminate evolutionary relationships.</title>
        <authorList>
            <person name="Wang F."/>
            <person name="Baquero D.P."/>
            <person name="Su Z."/>
            <person name="Beltran L.C."/>
            <person name="Prangishvili D."/>
            <person name="Krupovic M."/>
            <person name="Egelman E.H."/>
        </authorList>
    </citation>
    <scope>NUCLEOTIDE SEQUENCE [LARGE SCALE GENOMIC DNA]</scope>
    <source>
        <strain evidence="2 3">2GA</strain>
    </source>
</reference>
<evidence type="ECO:0000313" key="3">
    <source>
        <dbReference type="Proteomes" id="UP000554766"/>
    </source>
</evidence>
<dbReference type="AlphaFoldDB" id="A0A7L4PBK5"/>
<keyword evidence="3" id="KW-1185">Reference proteome</keyword>
<organism evidence="2 3">
    <name type="scientific">Pyrobaculum arsenaticum</name>
    <dbReference type="NCBI Taxonomy" id="121277"/>
    <lineage>
        <taxon>Archaea</taxon>
        <taxon>Thermoproteota</taxon>
        <taxon>Thermoprotei</taxon>
        <taxon>Thermoproteales</taxon>
        <taxon>Thermoproteaceae</taxon>
        <taxon>Pyrobaculum</taxon>
    </lineage>
</organism>
<dbReference type="Pfam" id="PF07775">
    <property type="entry name" value="PaRep2b"/>
    <property type="match status" value="1"/>
</dbReference>
<sequence length="78" mass="8632">MGGVTDIYKACGGAPWRATKLKNRKVAERLASILSALGAEAKAKNYCKDWRVQLYTDSITAIRRPEWLEASTTSSRSI</sequence>
<dbReference type="GeneID" id="89247724"/>
<name>A0A7L4PBK5_9CREN</name>
<proteinExistence type="predicted"/>
<accession>A0A7L4PBK5</accession>
<feature type="domain" description="PaRep2b" evidence="1">
    <location>
        <begin position="22"/>
        <end position="70"/>
    </location>
</feature>
<evidence type="ECO:0000313" key="2">
    <source>
        <dbReference type="EMBL" id="NYR16122.1"/>
    </source>
</evidence>
<dbReference type="InterPro" id="IPR011689">
    <property type="entry name" value="PaRep2b"/>
</dbReference>
<dbReference type="Proteomes" id="UP000554766">
    <property type="component" value="Unassembled WGS sequence"/>
</dbReference>
<dbReference type="RefSeq" id="WP_128622368.1">
    <property type="nucleotide sequence ID" value="NZ_JAAVJF010000004.1"/>
</dbReference>
<dbReference type="EMBL" id="JAAVJF010000004">
    <property type="protein sequence ID" value="NYR16122.1"/>
    <property type="molecule type" value="Genomic_DNA"/>
</dbReference>
<protein>
    <submittedName>
        <fullName evidence="2">PaRep2b protein</fullName>
    </submittedName>
</protein>
<gene>
    <name evidence="2" type="ORF">HC235_09320</name>
</gene>